<dbReference type="InterPro" id="IPR001387">
    <property type="entry name" value="Cro/C1-type_HTH"/>
</dbReference>
<dbReference type="PANTHER" id="PTHR43236">
    <property type="entry name" value="ANTITOXIN HIGA1"/>
    <property type="match status" value="1"/>
</dbReference>
<proteinExistence type="predicted"/>
<accession>A0ABW4GGN0</accession>
<name>A0ABW4GGN0_9ACTN</name>
<reference evidence="3" key="1">
    <citation type="journal article" date="2019" name="Int. J. Syst. Evol. Microbiol.">
        <title>The Global Catalogue of Microorganisms (GCM) 10K type strain sequencing project: providing services to taxonomists for standard genome sequencing and annotation.</title>
        <authorList>
            <consortium name="The Broad Institute Genomics Platform"/>
            <consortium name="The Broad Institute Genome Sequencing Center for Infectious Disease"/>
            <person name="Wu L."/>
            <person name="Ma J."/>
        </authorList>
    </citation>
    <scope>NUCLEOTIDE SEQUENCE [LARGE SCALE GENOMIC DNA]</scope>
    <source>
        <strain evidence="3">CGMCC 1.15399</strain>
    </source>
</reference>
<dbReference type="PANTHER" id="PTHR43236:SF1">
    <property type="entry name" value="BLL7220 PROTEIN"/>
    <property type="match status" value="1"/>
</dbReference>
<dbReference type="Proteomes" id="UP001597097">
    <property type="component" value="Unassembled WGS sequence"/>
</dbReference>
<dbReference type="RefSeq" id="WP_219534423.1">
    <property type="nucleotide sequence ID" value="NZ_JAHKRM010000022.1"/>
</dbReference>
<organism evidence="2 3">
    <name type="scientific">Nonomuraea guangzhouensis</name>
    <dbReference type="NCBI Taxonomy" id="1291555"/>
    <lineage>
        <taxon>Bacteria</taxon>
        <taxon>Bacillati</taxon>
        <taxon>Actinomycetota</taxon>
        <taxon>Actinomycetes</taxon>
        <taxon>Streptosporangiales</taxon>
        <taxon>Streptosporangiaceae</taxon>
        <taxon>Nonomuraea</taxon>
    </lineage>
</organism>
<keyword evidence="3" id="KW-1185">Reference proteome</keyword>
<feature type="domain" description="HTH cro/C1-type" evidence="1">
    <location>
        <begin position="7"/>
        <end position="61"/>
    </location>
</feature>
<dbReference type="CDD" id="cd00093">
    <property type="entry name" value="HTH_XRE"/>
    <property type="match status" value="1"/>
</dbReference>
<dbReference type="EMBL" id="JBHUCM010000029">
    <property type="protein sequence ID" value="MFD1541724.1"/>
    <property type="molecule type" value="Genomic_DNA"/>
</dbReference>
<sequence length="361" mass="39887">MIYGTRLTQAREFALLTQKTLAGDIGVSQTTLSNAERDRYELPFGALAEFAAATGFPTGFFQEPPRVIFDGLPTHFRARAGMGAKESNQAKRAGEIITEAALVMRDKLVGPPLTIQSCRRGTSPEEAARWTREILGLSPGEPALGLPVLLEHAGVLVIALPLPNTRRDAFSLWFEDLPVLALLDTDAGDRQLWSTAHELGHAVLHRQAGASRELEHEADEFAMHLLTPLDSMRRDMPEHPTIQDFALLKRRWGVSIAALVRTARRLGKIDDQRYTSLFKQMSARGERLRERVAIAPIKPRGFRAMAETIYGPHPGEDLAEAALWTPAFAEDVLSRHATGSELPSRRTTNVVSLAPLRARRA</sequence>
<comment type="caution">
    <text evidence="2">The sequence shown here is derived from an EMBL/GenBank/DDBJ whole genome shotgun (WGS) entry which is preliminary data.</text>
</comment>
<evidence type="ECO:0000313" key="2">
    <source>
        <dbReference type="EMBL" id="MFD1541724.1"/>
    </source>
</evidence>
<dbReference type="Pfam" id="PF06114">
    <property type="entry name" value="Peptidase_M78"/>
    <property type="match status" value="1"/>
</dbReference>
<evidence type="ECO:0000313" key="3">
    <source>
        <dbReference type="Proteomes" id="UP001597097"/>
    </source>
</evidence>
<dbReference type="Pfam" id="PF13560">
    <property type="entry name" value="HTH_31"/>
    <property type="match status" value="1"/>
</dbReference>
<dbReference type="InterPro" id="IPR010359">
    <property type="entry name" value="IrrE_HExxH"/>
</dbReference>
<evidence type="ECO:0000259" key="1">
    <source>
        <dbReference type="PROSITE" id="PS50943"/>
    </source>
</evidence>
<dbReference type="InterPro" id="IPR052345">
    <property type="entry name" value="Rad_response_metalloprotease"/>
</dbReference>
<protein>
    <submittedName>
        <fullName evidence="2">XRE family transcriptional regulator</fullName>
    </submittedName>
</protein>
<dbReference type="PROSITE" id="PS50943">
    <property type="entry name" value="HTH_CROC1"/>
    <property type="match status" value="1"/>
</dbReference>
<dbReference type="SMART" id="SM00530">
    <property type="entry name" value="HTH_XRE"/>
    <property type="match status" value="1"/>
</dbReference>
<gene>
    <name evidence="2" type="ORF">ACFSJ0_32055</name>
</gene>